<dbReference type="InterPro" id="IPR014710">
    <property type="entry name" value="RmlC-like_jellyroll"/>
</dbReference>
<dbReference type="PANTHER" id="PTHR36440">
    <property type="entry name" value="PUTATIVE (AFU_ORTHOLOGUE AFUA_8G07350)-RELATED"/>
    <property type="match status" value="1"/>
</dbReference>
<dbReference type="Gene3D" id="2.60.120.10">
    <property type="entry name" value="Jelly Rolls"/>
    <property type="match status" value="1"/>
</dbReference>
<evidence type="ECO:0000313" key="2">
    <source>
        <dbReference type="EMBL" id="MBJ7598059.1"/>
    </source>
</evidence>
<dbReference type="Pfam" id="PF07883">
    <property type="entry name" value="Cupin_2"/>
    <property type="match status" value="1"/>
</dbReference>
<protein>
    <submittedName>
        <fullName evidence="2">Cupin domain-containing protein</fullName>
    </submittedName>
</protein>
<reference evidence="2" key="1">
    <citation type="submission" date="2020-10" db="EMBL/GenBank/DDBJ databases">
        <title>Ca. Dormibacterota MAGs.</title>
        <authorList>
            <person name="Montgomery K."/>
        </authorList>
    </citation>
    <scope>NUCLEOTIDE SEQUENCE [LARGE SCALE GENOMIC DNA]</scope>
    <source>
        <strain evidence="2">SC8812_S17_10</strain>
    </source>
</reference>
<comment type="caution">
    <text evidence="2">The sequence shown here is derived from an EMBL/GenBank/DDBJ whole genome shotgun (WGS) entry which is preliminary data.</text>
</comment>
<dbReference type="EMBL" id="JAEKNR010000090">
    <property type="protein sequence ID" value="MBJ7598059.1"/>
    <property type="molecule type" value="Genomic_DNA"/>
</dbReference>
<dbReference type="InterPro" id="IPR011051">
    <property type="entry name" value="RmlC_Cupin_sf"/>
</dbReference>
<dbReference type="RefSeq" id="WP_338200779.1">
    <property type="nucleotide sequence ID" value="NZ_JAEKNR010000090.1"/>
</dbReference>
<dbReference type="InterPro" id="IPR013096">
    <property type="entry name" value="Cupin_2"/>
</dbReference>
<evidence type="ECO:0000259" key="1">
    <source>
        <dbReference type="Pfam" id="PF07883"/>
    </source>
</evidence>
<evidence type="ECO:0000313" key="3">
    <source>
        <dbReference type="Proteomes" id="UP000612893"/>
    </source>
</evidence>
<sequence>MRKGPIIAPGAAARSNDRQRIAADGKSFAVHEWRGSGPPYLHVHHEDDEAWHVLEGTLRFRFADRTVEARSGSTVFVPAGVAHTYEALEEARYLVILTPRLRALISELQAARDRSGDDEIFRRHSSEVLE</sequence>
<keyword evidence="3" id="KW-1185">Reference proteome</keyword>
<proteinExistence type="predicted"/>
<dbReference type="PANTHER" id="PTHR36440:SF1">
    <property type="entry name" value="PUTATIVE (AFU_ORTHOLOGUE AFUA_8G07350)-RELATED"/>
    <property type="match status" value="1"/>
</dbReference>
<organism evidence="2 3">
    <name type="scientific">Candidatus Nephthysia bennettiae</name>
    <dbReference type="NCBI Taxonomy" id="3127016"/>
    <lineage>
        <taxon>Bacteria</taxon>
        <taxon>Bacillati</taxon>
        <taxon>Candidatus Dormiibacterota</taxon>
        <taxon>Candidatus Dormibacteria</taxon>
        <taxon>Candidatus Dormibacterales</taxon>
        <taxon>Candidatus Dormibacteraceae</taxon>
        <taxon>Candidatus Nephthysia</taxon>
    </lineage>
</organism>
<accession>A0A934K1B1</accession>
<name>A0A934K1B1_9BACT</name>
<dbReference type="Proteomes" id="UP000612893">
    <property type="component" value="Unassembled WGS sequence"/>
</dbReference>
<feature type="domain" description="Cupin type-2" evidence="1">
    <location>
        <begin position="41"/>
        <end position="96"/>
    </location>
</feature>
<gene>
    <name evidence="2" type="ORF">JF922_08220</name>
</gene>
<dbReference type="SUPFAM" id="SSF51182">
    <property type="entry name" value="RmlC-like cupins"/>
    <property type="match status" value="1"/>
</dbReference>
<dbReference type="AlphaFoldDB" id="A0A934K1B1"/>
<dbReference type="InterPro" id="IPR053146">
    <property type="entry name" value="QDO-like"/>
</dbReference>